<dbReference type="Gene3D" id="2.120.10.30">
    <property type="entry name" value="TolB, C-terminal domain"/>
    <property type="match status" value="1"/>
</dbReference>
<evidence type="ECO:0000313" key="3">
    <source>
        <dbReference type="EMBL" id="NYT36766.1"/>
    </source>
</evidence>
<dbReference type="Proteomes" id="UP000580517">
    <property type="component" value="Unassembled WGS sequence"/>
</dbReference>
<evidence type="ECO:0000256" key="1">
    <source>
        <dbReference type="SAM" id="MobiDB-lite"/>
    </source>
</evidence>
<proteinExistence type="predicted"/>
<dbReference type="InterPro" id="IPR012938">
    <property type="entry name" value="Glc/Sorbosone_DH"/>
</dbReference>
<evidence type="ECO:0000259" key="2">
    <source>
        <dbReference type="Pfam" id="PF07995"/>
    </source>
</evidence>
<comment type="caution">
    <text evidence="3">The sequence shown here is derived from an EMBL/GenBank/DDBJ whole genome shotgun (WGS) entry which is preliminary data.</text>
</comment>
<feature type="region of interest" description="Disordered" evidence="1">
    <location>
        <begin position="1"/>
        <end position="22"/>
    </location>
</feature>
<dbReference type="PANTHER" id="PTHR19328">
    <property type="entry name" value="HEDGEHOG-INTERACTING PROTEIN"/>
    <property type="match status" value="1"/>
</dbReference>
<gene>
    <name evidence="3" type="ORF">H0A68_07760</name>
</gene>
<dbReference type="EMBL" id="JACCEW010000002">
    <property type="protein sequence ID" value="NYT36766.1"/>
    <property type="molecule type" value="Genomic_DNA"/>
</dbReference>
<dbReference type="InterPro" id="IPR011041">
    <property type="entry name" value="Quinoprot_gluc/sorb_DH_b-prop"/>
</dbReference>
<reference evidence="3 4" key="1">
    <citation type="submission" date="2020-07" db="EMBL/GenBank/DDBJ databases">
        <title>Taxonomic revisions and descriptions of new bacterial species based on genomic comparisons in the high-G+C-content subgroup of the family Alcaligenaceae.</title>
        <authorList>
            <person name="Szabo A."/>
            <person name="Felfoldi T."/>
        </authorList>
    </citation>
    <scope>NUCLEOTIDE SEQUENCE [LARGE SCALE GENOMIC DNA]</scope>
    <source>
        <strain evidence="3 4">DSM 25264</strain>
    </source>
</reference>
<accession>A0A853FFH1</accession>
<evidence type="ECO:0000313" key="4">
    <source>
        <dbReference type="Proteomes" id="UP000580517"/>
    </source>
</evidence>
<dbReference type="AlphaFoldDB" id="A0A853FFH1"/>
<sequence length="372" mass="40539">MALAEQPAAQQSLQELRGDAPAETPRVSVRAVATGLNHPWSMAFLPDDEGVLITERVGNLRMWRPDSGLSAPIKGLPTVYAKNQGGLLDIALAPDFAQSRRVYLSYAEPGEGGRAGTAVGFGVLSRDGRRLEQFEVIFRQMPKLSTGHHFGSRLVFDQRGHLFVTLGENNQRPTAQRLDQLQGKVVRLLPDGAIPKDNPFHEASGARPEVWSFGHRNPQGAALNPWTGQLWVNEHGPRGGDEINIVRAGGNYGWPLATYGINYSGLPIPEARGTSQAGMVEPAYYWKVSPAISGMAFYDAPRYPSWQHSVFIGALKDQSLIRLALDGDRVVGEERLLTGEARIRDVRVAPDGRVYILTDSSQGAMMEVAPGG</sequence>
<dbReference type="OrthoDB" id="9770043at2"/>
<dbReference type="SUPFAM" id="SSF50952">
    <property type="entry name" value="Soluble quinoprotein glucose dehydrogenase"/>
    <property type="match status" value="1"/>
</dbReference>
<organism evidence="3 4">
    <name type="scientific">Allopusillimonas soli</name>
    <dbReference type="NCBI Taxonomy" id="659016"/>
    <lineage>
        <taxon>Bacteria</taxon>
        <taxon>Pseudomonadati</taxon>
        <taxon>Pseudomonadota</taxon>
        <taxon>Betaproteobacteria</taxon>
        <taxon>Burkholderiales</taxon>
        <taxon>Alcaligenaceae</taxon>
        <taxon>Allopusillimonas</taxon>
    </lineage>
</organism>
<dbReference type="Pfam" id="PF07995">
    <property type="entry name" value="GSDH"/>
    <property type="match status" value="1"/>
</dbReference>
<feature type="domain" description="Glucose/Sorbosone dehydrogenase" evidence="2">
    <location>
        <begin position="36"/>
        <end position="366"/>
    </location>
</feature>
<dbReference type="InterPro" id="IPR011042">
    <property type="entry name" value="6-blade_b-propeller_TolB-like"/>
</dbReference>
<name>A0A853FFH1_9BURK</name>
<dbReference type="PANTHER" id="PTHR19328:SF75">
    <property type="entry name" value="ALDOSE SUGAR DEHYDROGENASE YLII"/>
    <property type="match status" value="1"/>
</dbReference>
<keyword evidence="4" id="KW-1185">Reference proteome</keyword>
<protein>
    <submittedName>
        <fullName evidence="3">PQQ-dependent sugar dehydrogenase</fullName>
    </submittedName>
</protein>